<sequence>MRFVAYLDDHGAEAIGRLDGTHVHRLRGVDRIDRTASPGALLDARAEEDGVPLDTLTLLPVARPGKIFCVGLNYRSHVDETGRELPTYPVLFPKFASSLIGHGAPITLPPESAQVDYEAELAVVIGKAGRRISRDDAFGHVLGYTICNDVTMRDYQYKTHQWMQGKAWDGSTPLGPVLVTADELDPGKLDIALRLNGREMQSSTTDRLIFDVPELIRVTSEFTRLEPGDVILTGTPGGVGYRRDPQVFLTDGDVVEVEIGGIGTLRNTVRAEA</sequence>
<evidence type="ECO:0000313" key="4">
    <source>
        <dbReference type="EMBL" id="GAA2636269.1"/>
    </source>
</evidence>
<keyword evidence="2" id="KW-0479">Metal-binding</keyword>
<gene>
    <name evidence="4" type="ORF">GCM10010411_89340</name>
</gene>
<dbReference type="RefSeq" id="WP_344548726.1">
    <property type="nucleotide sequence ID" value="NZ_BAAATD010000020.1"/>
</dbReference>
<dbReference type="InterPro" id="IPR051121">
    <property type="entry name" value="FAH"/>
</dbReference>
<protein>
    <submittedName>
        <fullName evidence="4">Fumarylacetoacetate hydrolase family protein</fullName>
    </submittedName>
</protein>
<dbReference type="GO" id="GO:0016787">
    <property type="term" value="F:hydrolase activity"/>
    <property type="evidence" value="ECO:0007669"/>
    <property type="project" value="UniProtKB-KW"/>
</dbReference>
<dbReference type="EMBL" id="BAAATD010000020">
    <property type="protein sequence ID" value="GAA2636269.1"/>
    <property type="molecule type" value="Genomic_DNA"/>
</dbReference>
<dbReference type="PANTHER" id="PTHR42796:SF4">
    <property type="entry name" value="FUMARYLACETOACETATE HYDROLASE DOMAIN-CONTAINING PROTEIN 2A"/>
    <property type="match status" value="1"/>
</dbReference>
<dbReference type="InterPro" id="IPR036663">
    <property type="entry name" value="Fumarylacetoacetase_C_sf"/>
</dbReference>
<dbReference type="SUPFAM" id="SSF56529">
    <property type="entry name" value="FAH"/>
    <property type="match status" value="1"/>
</dbReference>
<evidence type="ECO:0000313" key="5">
    <source>
        <dbReference type="Proteomes" id="UP001501509"/>
    </source>
</evidence>
<keyword evidence="5" id="KW-1185">Reference proteome</keyword>
<evidence type="ECO:0000259" key="3">
    <source>
        <dbReference type="Pfam" id="PF01557"/>
    </source>
</evidence>
<comment type="caution">
    <text evidence="4">The sequence shown here is derived from an EMBL/GenBank/DDBJ whole genome shotgun (WGS) entry which is preliminary data.</text>
</comment>
<dbReference type="Gene3D" id="3.90.850.10">
    <property type="entry name" value="Fumarylacetoacetase-like, C-terminal domain"/>
    <property type="match status" value="1"/>
</dbReference>
<dbReference type="InterPro" id="IPR011234">
    <property type="entry name" value="Fumarylacetoacetase-like_C"/>
</dbReference>
<name>A0ABP6D9M2_9ACTN</name>
<keyword evidence="4" id="KW-0378">Hydrolase</keyword>
<proteinExistence type="inferred from homology"/>
<reference evidence="5" key="1">
    <citation type="journal article" date="2019" name="Int. J. Syst. Evol. Microbiol.">
        <title>The Global Catalogue of Microorganisms (GCM) 10K type strain sequencing project: providing services to taxonomists for standard genome sequencing and annotation.</title>
        <authorList>
            <consortium name="The Broad Institute Genomics Platform"/>
            <consortium name="The Broad Institute Genome Sequencing Center for Infectious Disease"/>
            <person name="Wu L."/>
            <person name="Ma J."/>
        </authorList>
    </citation>
    <scope>NUCLEOTIDE SEQUENCE [LARGE SCALE GENOMIC DNA]</scope>
    <source>
        <strain evidence="5">JCM 6833</strain>
    </source>
</reference>
<dbReference type="Pfam" id="PF01557">
    <property type="entry name" value="FAA_hydrolase"/>
    <property type="match status" value="1"/>
</dbReference>
<comment type="similarity">
    <text evidence="1">Belongs to the FAH family.</text>
</comment>
<evidence type="ECO:0000256" key="1">
    <source>
        <dbReference type="ARBA" id="ARBA00010211"/>
    </source>
</evidence>
<dbReference type="Proteomes" id="UP001501509">
    <property type="component" value="Unassembled WGS sequence"/>
</dbReference>
<accession>A0ABP6D9M2</accession>
<feature type="domain" description="Fumarylacetoacetase-like C-terminal" evidence="3">
    <location>
        <begin position="66"/>
        <end position="270"/>
    </location>
</feature>
<organism evidence="4 5">
    <name type="scientific">Actinomadura fulvescens</name>
    <dbReference type="NCBI Taxonomy" id="46160"/>
    <lineage>
        <taxon>Bacteria</taxon>
        <taxon>Bacillati</taxon>
        <taxon>Actinomycetota</taxon>
        <taxon>Actinomycetes</taxon>
        <taxon>Streptosporangiales</taxon>
        <taxon>Thermomonosporaceae</taxon>
        <taxon>Actinomadura</taxon>
    </lineage>
</organism>
<dbReference type="PANTHER" id="PTHR42796">
    <property type="entry name" value="FUMARYLACETOACETATE HYDROLASE DOMAIN-CONTAINING PROTEIN 2A-RELATED"/>
    <property type="match status" value="1"/>
</dbReference>
<evidence type="ECO:0000256" key="2">
    <source>
        <dbReference type="ARBA" id="ARBA00022723"/>
    </source>
</evidence>